<reference evidence="4" key="1">
    <citation type="submission" date="2011-07" db="EMBL/GenBank/DDBJ databases">
        <authorList>
            <consortium name="Caenorhabditis brenneri Sequencing and Analysis Consortium"/>
            <person name="Wilson R.K."/>
        </authorList>
    </citation>
    <scope>NUCLEOTIDE SEQUENCE [LARGE SCALE GENOMIC DNA]</scope>
    <source>
        <strain evidence="4">PB2801</strain>
    </source>
</reference>
<proteinExistence type="predicted"/>
<keyword evidence="4" id="KW-1185">Reference proteome</keyword>
<accession>G0MWF4</accession>
<organism evidence="4">
    <name type="scientific">Caenorhabditis brenneri</name>
    <name type="common">Nematode worm</name>
    <dbReference type="NCBI Taxonomy" id="135651"/>
    <lineage>
        <taxon>Eukaryota</taxon>
        <taxon>Metazoa</taxon>
        <taxon>Ecdysozoa</taxon>
        <taxon>Nematoda</taxon>
        <taxon>Chromadorea</taxon>
        <taxon>Rhabditida</taxon>
        <taxon>Rhabditina</taxon>
        <taxon>Rhabditomorpha</taxon>
        <taxon>Rhabditoidea</taxon>
        <taxon>Rhabditidae</taxon>
        <taxon>Peloderinae</taxon>
        <taxon>Caenorhabditis</taxon>
    </lineage>
</organism>
<dbReference type="Proteomes" id="UP000008068">
    <property type="component" value="Unassembled WGS sequence"/>
</dbReference>
<gene>
    <name evidence="3" type="ORF">CAEBREN_28554</name>
</gene>
<sequence length="120" mass="13966">MEEHVVVLNELRLRIQELSQLLNQRQATSQRLLQKYEELRAKYLEQKQQIQALSEQKRKLVIESEALEATARFVEFELAVASSKQKPTPPKQASPKKKKSDGRAKRKNQKNIIAKTKKTK</sequence>
<evidence type="ECO:0000313" key="4">
    <source>
        <dbReference type="Proteomes" id="UP000008068"/>
    </source>
</evidence>
<evidence type="ECO:0000256" key="1">
    <source>
        <dbReference type="SAM" id="Coils"/>
    </source>
</evidence>
<evidence type="ECO:0000256" key="2">
    <source>
        <dbReference type="SAM" id="MobiDB-lite"/>
    </source>
</evidence>
<name>G0MWF4_CAEBE</name>
<protein>
    <submittedName>
        <fullName evidence="3">Uncharacterized protein</fullName>
    </submittedName>
</protein>
<dbReference type="EMBL" id="GL379816">
    <property type="protein sequence ID" value="EGT45931.1"/>
    <property type="molecule type" value="Genomic_DNA"/>
</dbReference>
<feature type="coiled-coil region" evidence="1">
    <location>
        <begin position="1"/>
        <end position="70"/>
    </location>
</feature>
<dbReference type="HOGENOM" id="CLU_2051717_0_0_1"/>
<dbReference type="AlphaFoldDB" id="G0MWF4"/>
<evidence type="ECO:0000313" key="3">
    <source>
        <dbReference type="EMBL" id="EGT45931.1"/>
    </source>
</evidence>
<feature type="compositionally biased region" description="Basic residues" evidence="2">
    <location>
        <begin position="94"/>
        <end position="120"/>
    </location>
</feature>
<dbReference type="InParanoid" id="G0MWF4"/>
<feature type="region of interest" description="Disordered" evidence="2">
    <location>
        <begin position="80"/>
        <end position="120"/>
    </location>
</feature>
<keyword evidence="1" id="KW-0175">Coiled coil</keyword>